<evidence type="ECO:0000259" key="1">
    <source>
        <dbReference type="PROSITE" id="PS50987"/>
    </source>
</evidence>
<dbReference type="InterPro" id="IPR011991">
    <property type="entry name" value="ArsR-like_HTH"/>
</dbReference>
<dbReference type="OrthoDB" id="9790747at2"/>
<protein>
    <submittedName>
        <fullName evidence="2">Transcriptional regulator</fullName>
    </submittedName>
</protein>
<dbReference type="PRINTS" id="PR00778">
    <property type="entry name" value="HTHARSR"/>
</dbReference>
<accession>A0A2T4J1F8</accession>
<sequence length="109" mass="12184">MANFNAQLPTIFGALSDPTRLAVVERLVTGPASVSELAKPFDMAGPSFLKHLKVLEDAGLARSEKKGRVRTVTLSPDGLHWVEEWALRHRRLWEHRLDNLGNFLVKGNN</sequence>
<dbReference type="Pfam" id="PF12840">
    <property type="entry name" value="HTH_20"/>
    <property type="match status" value="1"/>
</dbReference>
<dbReference type="Gene3D" id="1.10.10.10">
    <property type="entry name" value="Winged helix-like DNA-binding domain superfamily/Winged helix DNA-binding domain"/>
    <property type="match status" value="1"/>
</dbReference>
<dbReference type="EMBL" id="PZJX01000007">
    <property type="protein sequence ID" value="PTE11668.1"/>
    <property type="molecule type" value="Genomic_DNA"/>
</dbReference>
<dbReference type="InterPro" id="IPR001845">
    <property type="entry name" value="HTH_ArsR_DNA-bd_dom"/>
</dbReference>
<organism evidence="2 3">
    <name type="scientific">Mesorhizobium helmanticense</name>
    <dbReference type="NCBI Taxonomy" id="1776423"/>
    <lineage>
        <taxon>Bacteria</taxon>
        <taxon>Pseudomonadati</taxon>
        <taxon>Pseudomonadota</taxon>
        <taxon>Alphaproteobacteria</taxon>
        <taxon>Hyphomicrobiales</taxon>
        <taxon>Phyllobacteriaceae</taxon>
        <taxon>Mesorhizobium</taxon>
    </lineage>
</organism>
<proteinExistence type="predicted"/>
<comment type="caution">
    <text evidence="2">The sequence shown here is derived from an EMBL/GenBank/DDBJ whole genome shotgun (WGS) entry which is preliminary data.</text>
</comment>
<name>A0A2T4J1F8_9HYPH</name>
<dbReference type="CDD" id="cd00090">
    <property type="entry name" value="HTH_ARSR"/>
    <property type="match status" value="1"/>
</dbReference>
<dbReference type="PANTHER" id="PTHR38600:SF2">
    <property type="entry name" value="SLL0088 PROTEIN"/>
    <property type="match status" value="1"/>
</dbReference>
<dbReference type="InterPro" id="IPR036390">
    <property type="entry name" value="WH_DNA-bd_sf"/>
</dbReference>
<dbReference type="InterPro" id="IPR036388">
    <property type="entry name" value="WH-like_DNA-bd_sf"/>
</dbReference>
<evidence type="ECO:0000313" key="2">
    <source>
        <dbReference type="EMBL" id="PTE11668.1"/>
    </source>
</evidence>
<evidence type="ECO:0000313" key="3">
    <source>
        <dbReference type="Proteomes" id="UP000240259"/>
    </source>
</evidence>
<dbReference type="SMART" id="SM00418">
    <property type="entry name" value="HTH_ARSR"/>
    <property type="match status" value="1"/>
</dbReference>
<dbReference type="RefSeq" id="WP_107648158.1">
    <property type="nucleotide sequence ID" value="NZ_PZJX01000007.1"/>
</dbReference>
<dbReference type="PANTHER" id="PTHR38600">
    <property type="entry name" value="TRANSCRIPTIONAL REGULATORY PROTEIN"/>
    <property type="match status" value="1"/>
</dbReference>
<dbReference type="AlphaFoldDB" id="A0A2T4J1F8"/>
<keyword evidence="3" id="KW-1185">Reference proteome</keyword>
<dbReference type="Proteomes" id="UP000240259">
    <property type="component" value="Unassembled WGS sequence"/>
</dbReference>
<dbReference type="NCBIfam" id="NF033788">
    <property type="entry name" value="HTH_metalloreg"/>
    <property type="match status" value="1"/>
</dbReference>
<feature type="domain" description="HTH arsR-type" evidence="1">
    <location>
        <begin position="1"/>
        <end position="94"/>
    </location>
</feature>
<dbReference type="SUPFAM" id="SSF46785">
    <property type="entry name" value="Winged helix' DNA-binding domain"/>
    <property type="match status" value="1"/>
</dbReference>
<reference evidence="2 3" key="1">
    <citation type="submission" date="2018-03" db="EMBL/GenBank/DDBJ databases">
        <title>Genome sequence of the symbiotic type strain Mesorhizobium helmanticense CSLC115NT isolated from Lotus corniculatus nodules.</title>
        <authorList>
            <person name="Sannazzaro A.I."/>
            <person name="Torres Tejerizo G.A."/>
            <person name="Dip D."/>
            <person name="Caballero M."/>
            <person name="Pistorio M."/>
            <person name="Estrella M.J."/>
        </authorList>
    </citation>
    <scope>NUCLEOTIDE SEQUENCE [LARGE SCALE GENOMIC DNA]</scope>
    <source>
        <strain evidence="2 3">CSLC115N</strain>
    </source>
</reference>
<dbReference type="PROSITE" id="PS50987">
    <property type="entry name" value="HTH_ARSR_2"/>
    <property type="match status" value="1"/>
</dbReference>
<dbReference type="GO" id="GO:0003700">
    <property type="term" value="F:DNA-binding transcription factor activity"/>
    <property type="evidence" value="ECO:0007669"/>
    <property type="project" value="InterPro"/>
</dbReference>
<gene>
    <name evidence="2" type="ORF">C9427_05530</name>
</gene>